<feature type="transmembrane region" description="Helical" evidence="1">
    <location>
        <begin position="35"/>
        <end position="59"/>
    </location>
</feature>
<keyword evidence="1" id="KW-1133">Transmembrane helix</keyword>
<evidence type="ECO:0000256" key="1">
    <source>
        <dbReference type="SAM" id="Phobius"/>
    </source>
</evidence>
<evidence type="ECO:0000313" key="3">
    <source>
        <dbReference type="Proteomes" id="UP000774326"/>
    </source>
</evidence>
<dbReference type="OrthoDB" id="10639353at2759"/>
<organism evidence="2 3">
    <name type="scientific">Wickerhamomyces pijperi</name>
    <name type="common">Yeast</name>
    <name type="synonym">Pichia pijperi</name>
    <dbReference type="NCBI Taxonomy" id="599730"/>
    <lineage>
        <taxon>Eukaryota</taxon>
        <taxon>Fungi</taxon>
        <taxon>Dikarya</taxon>
        <taxon>Ascomycota</taxon>
        <taxon>Saccharomycotina</taxon>
        <taxon>Saccharomycetes</taxon>
        <taxon>Phaffomycetales</taxon>
        <taxon>Wickerhamomycetaceae</taxon>
        <taxon>Wickerhamomyces</taxon>
    </lineage>
</organism>
<proteinExistence type="predicted"/>
<keyword evidence="1" id="KW-0472">Membrane</keyword>
<keyword evidence="1" id="KW-0812">Transmembrane</keyword>
<feature type="transmembrane region" description="Helical" evidence="1">
    <location>
        <begin position="66"/>
        <end position="88"/>
    </location>
</feature>
<name>A0A9P8TKD7_WICPI</name>
<keyword evidence="3" id="KW-1185">Reference proteome</keyword>
<sequence>MVPLVKTPICVYIGDCGFFLTERIGKKTVTPNSGWVTLAFFCLKAEGLMILSIFTGLLVNPSPTKVCFVIILFQALDFLEPVLITLNISSSLIPLTFGNGTENLSAFSNLFCLMEEEMALAVLVC</sequence>
<reference evidence="2" key="1">
    <citation type="journal article" date="2021" name="Open Biol.">
        <title>Shared evolutionary footprints suggest mitochondrial oxidative damage underlies multiple complex I losses in fungi.</title>
        <authorList>
            <person name="Schikora-Tamarit M.A."/>
            <person name="Marcet-Houben M."/>
            <person name="Nosek J."/>
            <person name="Gabaldon T."/>
        </authorList>
    </citation>
    <scope>NUCLEOTIDE SEQUENCE</scope>
    <source>
        <strain evidence="2">CBS2887</strain>
    </source>
</reference>
<evidence type="ECO:0000313" key="2">
    <source>
        <dbReference type="EMBL" id="KAH3681935.1"/>
    </source>
</evidence>
<dbReference type="EMBL" id="JAEUBG010004152">
    <property type="protein sequence ID" value="KAH3681935.1"/>
    <property type="molecule type" value="Genomic_DNA"/>
</dbReference>
<protein>
    <submittedName>
        <fullName evidence="2">Uncharacterized protein</fullName>
    </submittedName>
</protein>
<comment type="caution">
    <text evidence="2">The sequence shown here is derived from an EMBL/GenBank/DDBJ whole genome shotgun (WGS) entry which is preliminary data.</text>
</comment>
<accession>A0A9P8TKD7</accession>
<dbReference type="AlphaFoldDB" id="A0A9P8TKD7"/>
<dbReference type="Proteomes" id="UP000774326">
    <property type="component" value="Unassembled WGS sequence"/>
</dbReference>
<gene>
    <name evidence="2" type="ORF">WICPIJ_007097</name>
</gene>
<reference evidence="2" key="2">
    <citation type="submission" date="2021-01" db="EMBL/GenBank/DDBJ databases">
        <authorList>
            <person name="Schikora-Tamarit M.A."/>
        </authorList>
    </citation>
    <scope>NUCLEOTIDE SEQUENCE</scope>
    <source>
        <strain evidence="2">CBS2887</strain>
    </source>
</reference>